<keyword evidence="4" id="KW-1185">Reference proteome</keyword>
<gene>
    <name evidence="3" type="ORF">QZM70_35310</name>
</gene>
<proteinExistence type="predicted"/>
<protein>
    <submittedName>
        <fullName evidence="3">TadE/TadG family type IV pilus assembly protein</fullName>
    </submittedName>
</protein>
<reference evidence="3" key="1">
    <citation type="submission" date="2023-07" db="EMBL/GenBank/DDBJ databases">
        <title>A collection of bacterial strains from the Burkholderia cepacia Research Laboratory and Repository.</title>
        <authorList>
            <person name="Lipuma J."/>
            <person name="Spilker T."/>
            <person name="Caverly L."/>
        </authorList>
    </citation>
    <scope>NUCLEOTIDE SEQUENCE</scope>
    <source>
        <strain evidence="3">AU45194</strain>
    </source>
</reference>
<name>A0ABT8P305_9BURK</name>
<dbReference type="InterPro" id="IPR012495">
    <property type="entry name" value="TadE-like_dom"/>
</dbReference>
<feature type="domain" description="TadE-like" evidence="2">
    <location>
        <begin position="12"/>
        <end position="54"/>
    </location>
</feature>
<keyword evidence="1" id="KW-0472">Membrane</keyword>
<dbReference type="Proteomes" id="UP001172217">
    <property type="component" value="Unassembled WGS sequence"/>
</dbReference>
<evidence type="ECO:0000313" key="4">
    <source>
        <dbReference type="Proteomes" id="UP001172217"/>
    </source>
</evidence>
<comment type="caution">
    <text evidence="3">The sequence shown here is derived from an EMBL/GenBank/DDBJ whole genome shotgun (WGS) entry which is preliminary data.</text>
</comment>
<dbReference type="EMBL" id="JAUJQL010000036">
    <property type="protein sequence ID" value="MDN7528221.1"/>
    <property type="molecule type" value="Genomic_DNA"/>
</dbReference>
<keyword evidence="1" id="KW-0812">Transmembrane</keyword>
<evidence type="ECO:0000313" key="3">
    <source>
        <dbReference type="EMBL" id="MDN7528221.1"/>
    </source>
</evidence>
<keyword evidence="1" id="KW-1133">Transmembrane helix</keyword>
<dbReference type="Pfam" id="PF07811">
    <property type="entry name" value="TadE"/>
    <property type="match status" value="1"/>
</dbReference>
<evidence type="ECO:0000256" key="1">
    <source>
        <dbReference type="SAM" id="Phobius"/>
    </source>
</evidence>
<feature type="transmembrane region" description="Helical" evidence="1">
    <location>
        <begin position="15"/>
        <end position="37"/>
    </location>
</feature>
<evidence type="ECO:0000259" key="2">
    <source>
        <dbReference type="Pfam" id="PF07811"/>
    </source>
</evidence>
<sequence length="255" mass="28480">MAFRLKRMRQRGQSLVEFVIVAPVLLFFCFGLLQYALMFQAKATLDSAVLEAAREGAVNHAELGPMQRALARGLAPLHAHEATETGAVTARARAIRDVQENARIAIVNPTRAQLDDFGQTRYDPEARKTVREIPNELLRYRRTDIGLASGTSIQDANLLKIRVHYCYDMVVPFVNRVVYYAVNGIGALSRDGLSPTEPVDANQDPYGSPVTPDFMCRRKLEDGRMTGRWPIALESEVVVRMQSTYRGAVGQDVDR</sequence>
<accession>A0ABT8P305</accession>
<organism evidence="3 4">
    <name type="scientific">Burkholderia orbicola</name>
    <dbReference type="NCBI Taxonomy" id="2978683"/>
    <lineage>
        <taxon>Bacteria</taxon>
        <taxon>Pseudomonadati</taxon>
        <taxon>Pseudomonadota</taxon>
        <taxon>Betaproteobacteria</taxon>
        <taxon>Burkholderiales</taxon>
        <taxon>Burkholderiaceae</taxon>
        <taxon>Burkholderia</taxon>
        <taxon>Burkholderia cepacia complex</taxon>
    </lineage>
</organism>